<sequence>MGDWPALGSVVVTSGPMAVGGAFQRLTVQTPAPAGYAWMNARPYSLGYGSAFSLTVQPGAVQGEWVEFQVTQSLAGTQTFTLAADATLKRLSDGQTRDYRGTLKLTVTGGGVQYPLYQDVLNRAPTADEREVVRLINEARVAGVGCPGSVTPIGPGKALVWNDVLAQAARQHAADMVRRNYFSHDTPEGLTVSTISVLLGAAIRGGGGDNLGSTGNTSPREVVNGWLSSPGHCYQMMNPDRSYAGVGHADPNDLTGRKWVLNVRDALDF</sequence>
<gene>
    <name evidence="2" type="ORF">ACFP90_26955</name>
</gene>
<dbReference type="RefSeq" id="WP_380059309.1">
    <property type="nucleotide sequence ID" value="NZ_JBHSWB010000004.1"/>
</dbReference>
<dbReference type="InterPro" id="IPR035940">
    <property type="entry name" value="CAP_sf"/>
</dbReference>
<keyword evidence="3" id="KW-1185">Reference proteome</keyword>
<dbReference type="Proteomes" id="UP001596317">
    <property type="component" value="Unassembled WGS sequence"/>
</dbReference>
<dbReference type="EMBL" id="JBHSWB010000004">
    <property type="protein sequence ID" value="MFC6663656.1"/>
    <property type="molecule type" value="Genomic_DNA"/>
</dbReference>
<comment type="caution">
    <text evidence="2">The sequence shown here is derived from an EMBL/GenBank/DDBJ whole genome shotgun (WGS) entry which is preliminary data.</text>
</comment>
<evidence type="ECO:0000313" key="3">
    <source>
        <dbReference type="Proteomes" id="UP001596317"/>
    </source>
</evidence>
<dbReference type="CDD" id="cd05379">
    <property type="entry name" value="CAP_bacterial"/>
    <property type="match status" value="1"/>
</dbReference>
<name>A0ABW1ZSG0_9DEIO</name>
<dbReference type="PANTHER" id="PTHR31157:SF1">
    <property type="entry name" value="SCP DOMAIN-CONTAINING PROTEIN"/>
    <property type="match status" value="1"/>
</dbReference>
<dbReference type="SUPFAM" id="SSF55797">
    <property type="entry name" value="PR-1-like"/>
    <property type="match status" value="1"/>
</dbReference>
<reference evidence="3" key="1">
    <citation type="journal article" date="2019" name="Int. J. Syst. Evol. Microbiol.">
        <title>The Global Catalogue of Microorganisms (GCM) 10K type strain sequencing project: providing services to taxonomists for standard genome sequencing and annotation.</title>
        <authorList>
            <consortium name="The Broad Institute Genomics Platform"/>
            <consortium name="The Broad Institute Genome Sequencing Center for Infectious Disease"/>
            <person name="Wu L."/>
            <person name="Ma J."/>
        </authorList>
    </citation>
    <scope>NUCLEOTIDE SEQUENCE [LARGE SCALE GENOMIC DNA]</scope>
    <source>
        <strain evidence="3">CCUG 63830</strain>
    </source>
</reference>
<dbReference type="Pfam" id="PF00188">
    <property type="entry name" value="CAP"/>
    <property type="match status" value="1"/>
</dbReference>
<evidence type="ECO:0000313" key="2">
    <source>
        <dbReference type="EMBL" id="MFC6663656.1"/>
    </source>
</evidence>
<dbReference type="PANTHER" id="PTHR31157">
    <property type="entry name" value="SCP DOMAIN-CONTAINING PROTEIN"/>
    <property type="match status" value="1"/>
</dbReference>
<organism evidence="2 3">
    <name type="scientific">Deinococcus multiflagellatus</name>
    <dbReference type="NCBI Taxonomy" id="1656887"/>
    <lineage>
        <taxon>Bacteria</taxon>
        <taxon>Thermotogati</taxon>
        <taxon>Deinococcota</taxon>
        <taxon>Deinococci</taxon>
        <taxon>Deinococcales</taxon>
        <taxon>Deinococcaceae</taxon>
        <taxon>Deinococcus</taxon>
    </lineage>
</organism>
<protein>
    <submittedName>
        <fullName evidence="2">CAP domain-containing protein</fullName>
    </submittedName>
</protein>
<dbReference type="InterPro" id="IPR014044">
    <property type="entry name" value="CAP_dom"/>
</dbReference>
<evidence type="ECO:0000259" key="1">
    <source>
        <dbReference type="Pfam" id="PF00188"/>
    </source>
</evidence>
<feature type="domain" description="SCP" evidence="1">
    <location>
        <begin position="136"/>
        <end position="254"/>
    </location>
</feature>
<accession>A0ABW1ZSG0</accession>
<proteinExistence type="predicted"/>
<dbReference type="Gene3D" id="3.40.33.10">
    <property type="entry name" value="CAP"/>
    <property type="match status" value="1"/>
</dbReference>